<dbReference type="Proteomes" id="UP000078407">
    <property type="component" value="Unassembled WGS sequence"/>
</dbReference>
<dbReference type="InterPro" id="IPR024930">
    <property type="entry name" value="Skp_dom_sf"/>
</dbReference>
<evidence type="ECO:0000256" key="1">
    <source>
        <dbReference type="ARBA" id="ARBA00018026"/>
    </source>
</evidence>
<dbReference type="SUPFAM" id="SSF111384">
    <property type="entry name" value="OmpH-like"/>
    <property type="match status" value="1"/>
</dbReference>
<name>A0ABX2WEI1_9ENTR</name>
<dbReference type="SMART" id="SM00935">
    <property type="entry name" value="OmpH"/>
    <property type="match status" value="1"/>
</dbReference>
<sequence length="181" mass="19443">MKRNLMRQMTGAVIAVMVAGTLLVGCDAKQAGEVEMKFINVEKVALDSGLVKQEQAYLKAVNENLHKGLQLAEKNYATLPADKVAAARQADKKIIAQQWQGQQRAARQVVLAAVKQATDAYRTEKKIAAIMPMQTAVSVAPELDVTADLTTKLNATKLDFGKVPEITVKAADTAKPAVAAK</sequence>
<dbReference type="InterPro" id="IPR005632">
    <property type="entry name" value="Chaperone_Skp"/>
</dbReference>
<dbReference type="EMBL" id="LXEQ01000001">
    <property type="protein sequence ID" value="OAT33436.1"/>
    <property type="molecule type" value="Genomic_DNA"/>
</dbReference>
<reference evidence="2 3" key="1">
    <citation type="submission" date="2016-04" db="EMBL/GenBank/DDBJ databases">
        <title>ATOL: Assembling a taxonomically balanced genome-scale reconstruction of the evolutionary history of the Enterobacteriaceae.</title>
        <authorList>
            <person name="Plunkett G.III."/>
            <person name="Neeno-Eckwall E.C."/>
            <person name="Glasner J.D."/>
            <person name="Perna N.T."/>
        </authorList>
    </citation>
    <scope>NUCLEOTIDE SEQUENCE [LARGE SCALE GENOMIC DNA]</scope>
    <source>
        <strain evidence="2 3">ATCC 51602</strain>
    </source>
</reference>
<organism evidence="2 3">
    <name type="scientific">Buttiauxella ferragutiae ATCC 51602</name>
    <dbReference type="NCBI Taxonomy" id="1354252"/>
    <lineage>
        <taxon>Bacteria</taxon>
        <taxon>Pseudomonadati</taxon>
        <taxon>Pseudomonadota</taxon>
        <taxon>Gammaproteobacteria</taxon>
        <taxon>Enterobacterales</taxon>
        <taxon>Enterobacteriaceae</taxon>
        <taxon>Buttiauxella</taxon>
    </lineage>
</organism>
<keyword evidence="3" id="KW-1185">Reference proteome</keyword>
<dbReference type="PROSITE" id="PS51257">
    <property type="entry name" value="PROKAR_LIPOPROTEIN"/>
    <property type="match status" value="1"/>
</dbReference>
<protein>
    <recommendedName>
        <fullName evidence="1">Chaperone protein Skp</fullName>
    </recommendedName>
</protein>
<evidence type="ECO:0000313" key="2">
    <source>
        <dbReference type="EMBL" id="OAT33436.1"/>
    </source>
</evidence>
<accession>A0ABX2WEI1</accession>
<proteinExistence type="predicted"/>
<evidence type="ECO:0000313" key="3">
    <source>
        <dbReference type="Proteomes" id="UP000078407"/>
    </source>
</evidence>
<gene>
    <name evidence="2" type="ORF">M976_00183</name>
</gene>
<comment type="caution">
    <text evidence="2">The sequence shown here is derived from an EMBL/GenBank/DDBJ whole genome shotgun (WGS) entry which is preliminary data.</text>
</comment>
<dbReference type="RefSeq" id="WP_064540044.1">
    <property type="nucleotide sequence ID" value="NZ_LXEQ01000001.1"/>
</dbReference>